<dbReference type="OrthoDB" id="5429547at2"/>
<comment type="caution">
    <text evidence="2">The sequence shown here is derived from an EMBL/GenBank/DDBJ whole genome shotgun (WGS) entry which is preliminary data.</text>
</comment>
<dbReference type="InterPro" id="IPR052968">
    <property type="entry name" value="Nucleotide_metab_enz"/>
</dbReference>
<organism evidence="2 3">
    <name type="scientific">Colwellia psychrerythraea</name>
    <name type="common">Vibrio psychroerythus</name>
    <dbReference type="NCBI Taxonomy" id="28229"/>
    <lineage>
        <taxon>Bacteria</taxon>
        <taxon>Pseudomonadati</taxon>
        <taxon>Pseudomonadota</taxon>
        <taxon>Gammaproteobacteria</taxon>
        <taxon>Alteromonadales</taxon>
        <taxon>Colwelliaceae</taxon>
        <taxon>Colwellia</taxon>
    </lineage>
</organism>
<name>A0A099KV50_COLPS</name>
<dbReference type="PANTHER" id="PTHR42146">
    <property type="entry name" value="3',5'-CYCLIC-NUCLEOTIDE PHOSPHODIESTERASE"/>
    <property type="match status" value="1"/>
</dbReference>
<gene>
    <name evidence="2" type="ORF">ND2E_2267</name>
</gene>
<dbReference type="PATRIC" id="fig|28229.4.peg.1293"/>
<dbReference type="AlphaFoldDB" id="A0A099KV50"/>
<dbReference type="EMBL" id="JQED01000009">
    <property type="protein sequence ID" value="KGJ93538.1"/>
    <property type="molecule type" value="Genomic_DNA"/>
</dbReference>
<sequence length="332" mass="36619">MHYDVFNGDADGIIALLQLRLAAPKESRLITGVKRDISLLKRVDVSKASTVTVLDISLEKNNQALQALLDNQVDVFYVDHHRTGDIPKSTKLTTLLNTDANTCTSLLVNDFLKGQYTNWAIAAAFGDNMHASASHLAQKVGLSMREQEQLNELGTYINYNGYGQELSDLHFHPAELYQLLLQYPDPFILINERDSVFSQLKMAYLADMAKARTAEVLSDNEVVKTIMLEDAAWSRRVSGVYGNDLANQAPDKAHIVVTLNPNEIDQPSTSDGQTEQSYTLSLRAPLNNKQGAGDICAQFPTGGGRAAAAGINVLPKSQLAKFIKHVEHYYRA</sequence>
<evidence type="ECO:0000313" key="2">
    <source>
        <dbReference type="EMBL" id="KGJ93538.1"/>
    </source>
</evidence>
<dbReference type="SUPFAM" id="SSF64182">
    <property type="entry name" value="DHH phosphoesterases"/>
    <property type="match status" value="1"/>
</dbReference>
<dbReference type="Pfam" id="PF01368">
    <property type="entry name" value="DHH"/>
    <property type="match status" value="1"/>
</dbReference>
<dbReference type="PANTHER" id="PTHR42146:SF1">
    <property type="entry name" value="OLIGORIBONUCLEASE NRNB"/>
    <property type="match status" value="1"/>
</dbReference>
<proteinExistence type="predicted"/>
<reference evidence="2 3" key="1">
    <citation type="submission" date="2014-08" db="EMBL/GenBank/DDBJ databases">
        <title>Genomic and Phenotypic Diversity of Colwellia psychrerythraea strains from Disparate Marine Basins.</title>
        <authorList>
            <person name="Techtmann S.M."/>
            <person name="Stelling S.C."/>
            <person name="Utturkar S.M."/>
            <person name="Alshibli N."/>
            <person name="Harris A."/>
            <person name="Brown S.D."/>
            <person name="Hazen T.C."/>
        </authorList>
    </citation>
    <scope>NUCLEOTIDE SEQUENCE [LARGE SCALE GENOMIC DNA]</scope>
    <source>
        <strain evidence="2 3">ND2E</strain>
    </source>
</reference>
<dbReference type="InterPro" id="IPR038763">
    <property type="entry name" value="DHH_sf"/>
</dbReference>
<evidence type="ECO:0000313" key="3">
    <source>
        <dbReference type="Proteomes" id="UP000029843"/>
    </source>
</evidence>
<dbReference type="Proteomes" id="UP000029843">
    <property type="component" value="Unassembled WGS sequence"/>
</dbReference>
<evidence type="ECO:0000259" key="1">
    <source>
        <dbReference type="Pfam" id="PF01368"/>
    </source>
</evidence>
<protein>
    <recommendedName>
        <fullName evidence="1">DDH domain-containing protein</fullName>
    </recommendedName>
</protein>
<dbReference type="RefSeq" id="WP_033093061.1">
    <property type="nucleotide sequence ID" value="NZ_JQED01000009.1"/>
</dbReference>
<accession>A0A099KV50</accession>
<feature type="domain" description="DDH" evidence="1">
    <location>
        <begin position="7"/>
        <end position="116"/>
    </location>
</feature>
<dbReference type="InterPro" id="IPR001667">
    <property type="entry name" value="DDH_dom"/>
</dbReference>